<feature type="active site" description="Charge relay system" evidence="7">
    <location>
        <position position="763"/>
    </location>
</feature>
<evidence type="ECO:0000256" key="3">
    <source>
        <dbReference type="ARBA" id="ARBA00022741"/>
    </source>
</evidence>
<protein>
    <recommendedName>
        <fullName evidence="7">Glutamyl-tRNA(Gln) amidotransferase subunit A, mitochondrial</fullName>
        <shortName evidence="7">Glu-AdT subunit A</shortName>
        <ecNumber evidence="7">6.3.5.7</ecNumber>
    </recommendedName>
</protein>
<comment type="function">
    <text evidence="7">Allows the formation of correctly charged Gln-tRNA(Gln) through the transamidation of misacylated Glu-tRNA(Gln) in the mitochondria. The reaction takes place in the presence of glutamine and ATP through an activated gamma-phospho-Glu-tRNA(Gln).</text>
</comment>
<dbReference type="VEuPathDB" id="FungiDB:BTJ68_10497"/>
<comment type="catalytic activity">
    <reaction evidence="6 7">
        <text>L-glutamyl-tRNA(Gln) + L-glutamine + ATP + H2O = L-glutaminyl-tRNA(Gln) + L-glutamate + ADP + phosphate + H(+)</text>
        <dbReference type="Rhea" id="RHEA:17521"/>
        <dbReference type="Rhea" id="RHEA-COMP:9681"/>
        <dbReference type="Rhea" id="RHEA-COMP:9684"/>
        <dbReference type="ChEBI" id="CHEBI:15377"/>
        <dbReference type="ChEBI" id="CHEBI:15378"/>
        <dbReference type="ChEBI" id="CHEBI:29985"/>
        <dbReference type="ChEBI" id="CHEBI:30616"/>
        <dbReference type="ChEBI" id="CHEBI:43474"/>
        <dbReference type="ChEBI" id="CHEBI:58359"/>
        <dbReference type="ChEBI" id="CHEBI:78520"/>
        <dbReference type="ChEBI" id="CHEBI:78521"/>
        <dbReference type="ChEBI" id="CHEBI:456216"/>
        <dbReference type="EC" id="6.3.5.7"/>
    </reaction>
</comment>
<name>A0A3M7HXL4_HORWE</name>
<evidence type="ECO:0000313" key="10">
    <source>
        <dbReference type="EMBL" id="RMZ17988.1"/>
    </source>
</evidence>
<dbReference type="PROSITE" id="PS00571">
    <property type="entry name" value="AMIDASES"/>
    <property type="match status" value="1"/>
</dbReference>
<keyword evidence="3 7" id="KW-0547">Nucleotide-binding</keyword>
<comment type="caution">
    <text evidence="10">The sequence shown here is derived from an EMBL/GenBank/DDBJ whole genome shotgun (WGS) entry which is preliminary data.</text>
</comment>
<organism evidence="10 11">
    <name type="scientific">Hortaea werneckii</name>
    <name type="common">Black yeast</name>
    <name type="synonym">Cladosporium werneckii</name>
    <dbReference type="NCBI Taxonomy" id="91943"/>
    <lineage>
        <taxon>Eukaryota</taxon>
        <taxon>Fungi</taxon>
        <taxon>Dikarya</taxon>
        <taxon>Ascomycota</taxon>
        <taxon>Pezizomycotina</taxon>
        <taxon>Dothideomycetes</taxon>
        <taxon>Dothideomycetidae</taxon>
        <taxon>Mycosphaerellales</taxon>
        <taxon>Teratosphaeriaceae</taxon>
        <taxon>Hortaea</taxon>
    </lineage>
</organism>
<comment type="subunit">
    <text evidence="7">Subunit of the heterotrimeric GatCAB amidotransferase (AdT) complex, composed of A, B and C subunits.</text>
</comment>
<evidence type="ECO:0000256" key="2">
    <source>
        <dbReference type="ARBA" id="ARBA00022598"/>
    </source>
</evidence>
<feature type="compositionally biased region" description="Basic and acidic residues" evidence="8">
    <location>
        <begin position="1090"/>
        <end position="1099"/>
    </location>
</feature>
<keyword evidence="4 7" id="KW-0067">ATP-binding</keyword>
<dbReference type="GO" id="GO:0005739">
    <property type="term" value="C:mitochondrion"/>
    <property type="evidence" value="ECO:0007669"/>
    <property type="project" value="UniProtKB-SubCell"/>
</dbReference>
<dbReference type="GO" id="GO:0032543">
    <property type="term" value="P:mitochondrial translation"/>
    <property type="evidence" value="ECO:0007669"/>
    <property type="project" value="UniProtKB-UniRule"/>
</dbReference>
<evidence type="ECO:0000256" key="6">
    <source>
        <dbReference type="ARBA" id="ARBA00047407"/>
    </source>
</evidence>
<dbReference type="SUPFAM" id="SSF75304">
    <property type="entry name" value="Amidase signature (AS) enzymes"/>
    <property type="match status" value="1"/>
</dbReference>
<dbReference type="EMBL" id="QWIQ01000008">
    <property type="protein sequence ID" value="RMZ17988.1"/>
    <property type="molecule type" value="Genomic_DNA"/>
</dbReference>
<feature type="compositionally biased region" description="Polar residues" evidence="8">
    <location>
        <begin position="282"/>
        <end position="304"/>
    </location>
</feature>
<feature type="region of interest" description="Disordered" evidence="8">
    <location>
        <begin position="281"/>
        <end position="335"/>
    </location>
</feature>
<feature type="compositionally biased region" description="Polar residues" evidence="8">
    <location>
        <begin position="315"/>
        <end position="333"/>
    </location>
</feature>
<feature type="compositionally biased region" description="Basic and acidic residues" evidence="8">
    <location>
        <begin position="89"/>
        <end position="106"/>
    </location>
</feature>
<dbReference type="InterPro" id="IPR000120">
    <property type="entry name" value="Amidase"/>
</dbReference>
<dbReference type="HAMAP" id="MF_00120">
    <property type="entry name" value="GatA"/>
    <property type="match status" value="1"/>
</dbReference>
<dbReference type="InterPro" id="IPR023631">
    <property type="entry name" value="Amidase_dom"/>
</dbReference>
<accession>A0A3M7HXL4</accession>
<dbReference type="GO" id="GO:0030956">
    <property type="term" value="C:glutamyl-tRNA(Gln) amidotransferase complex"/>
    <property type="evidence" value="ECO:0007669"/>
    <property type="project" value="UniProtKB-UniRule"/>
</dbReference>
<dbReference type="Proteomes" id="UP000281468">
    <property type="component" value="Unassembled WGS sequence"/>
</dbReference>
<dbReference type="PANTHER" id="PTHR11895:SF7">
    <property type="entry name" value="GLUTAMYL-TRNA(GLN) AMIDOTRANSFERASE SUBUNIT A, MITOCHONDRIAL"/>
    <property type="match status" value="1"/>
</dbReference>
<feature type="domain" description="Amidase" evidence="9">
    <location>
        <begin position="740"/>
        <end position="1198"/>
    </location>
</feature>
<dbReference type="Gene3D" id="3.90.1300.10">
    <property type="entry name" value="Amidase signature (AS) domain"/>
    <property type="match status" value="1"/>
</dbReference>
<dbReference type="AlphaFoldDB" id="A0A3M7HXL4"/>
<dbReference type="GO" id="GO:0005524">
    <property type="term" value="F:ATP binding"/>
    <property type="evidence" value="ECO:0007669"/>
    <property type="project" value="UniProtKB-KW"/>
</dbReference>
<feature type="region of interest" description="Disordered" evidence="8">
    <location>
        <begin position="1090"/>
        <end position="1113"/>
    </location>
</feature>
<dbReference type="PANTHER" id="PTHR11895">
    <property type="entry name" value="TRANSAMIDASE"/>
    <property type="match status" value="1"/>
</dbReference>
<comment type="similarity">
    <text evidence="1 7">Belongs to the amidase family. GatA subfamily.</text>
</comment>
<feature type="region of interest" description="Disordered" evidence="8">
    <location>
        <begin position="814"/>
        <end position="842"/>
    </location>
</feature>
<keyword evidence="7" id="KW-0496">Mitochondrion</keyword>
<evidence type="ECO:0000259" key="9">
    <source>
        <dbReference type="Pfam" id="PF01425"/>
    </source>
</evidence>
<evidence type="ECO:0000256" key="7">
    <source>
        <dbReference type="HAMAP-Rule" id="MF_03150"/>
    </source>
</evidence>
<dbReference type="InterPro" id="IPR036928">
    <property type="entry name" value="AS_sf"/>
</dbReference>
<feature type="compositionally biased region" description="Polar residues" evidence="8">
    <location>
        <begin position="494"/>
        <end position="513"/>
    </location>
</feature>
<gene>
    <name evidence="10" type="ORF">D0862_00620</name>
</gene>
<dbReference type="GO" id="GO:0050567">
    <property type="term" value="F:glutaminyl-tRNA synthase (glutamine-hydrolyzing) activity"/>
    <property type="evidence" value="ECO:0007669"/>
    <property type="project" value="UniProtKB-UniRule"/>
</dbReference>
<evidence type="ECO:0000256" key="5">
    <source>
        <dbReference type="ARBA" id="ARBA00022917"/>
    </source>
</evidence>
<feature type="region of interest" description="Disordered" evidence="8">
    <location>
        <begin position="74"/>
        <end position="111"/>
    </location>
</feature>
<reference evidence="10 11" key="1">
    <citation type="journal article" date="2018" name="BMC Genomics">
        <title>Genomic evidence for intraspecific hybridization in a clonal and extremely halotolerant yeast.</title>
        <authorList>
            <person name="Gostincar C."/>
            <person name="Stajich J.E."/>
            <person name="Zupancic J."/>
            <person name="Zalar P."/>
            <person name="Gunde-Cimerman N."/>
        </authorList>
    </citation>
    <scope>NUCLEOTIDE SEQUENCE [LARGE SCALE GENOMIC DNA]</scope>
    <source>
        <strain evidence="10 11">EXF-171</strain>
    </source>
</reference>
<evidence type="ECO:0000313" key="11">
    <source>
        <dbReference type="Proteomes" id="UP000281468"/>
    </source>
</evidence>
<dbReference type="InterPro" id="IPR020556">
    <property type="entry name" value="Amidase_CS"/>
</dbReference>
<proteinExistence type="inferred from homology"/>
<evidence type="ECO:0000256" key="8">
    <source>
        <dbReference type="SAM" id="MobiDB-lite"/>
    </source>
</evidence>
<sequence length="1211" mass="130627">MSSTNDPDVGLTLGNNRSTWLKRTARRFLAPQTNPCTPSRAQIHKPRTAIASVRMHLPSSTRKHKRNSLDIVVPLPPDDRGSPTPHGHFSNDSKRYGPVPDGRRSSIADSFRSLGRKVSTIRPSLEATAEQEPEGDLEALRPVPSSPIAIPAAPPTLTLDLGIAGFDTPMLAEDDAREGLRDLTALREITSGRPPNDLSHAMAAQVLADPRAETPASLMNDAVLDPRSDHLSATPMPGTNMPIELDGVIENEASPVFERSVESPEKTPRTIRSIDALAEAYKNTSPSKQPVPQTRKTTASTLSKCPSDMKPLCRQPSNRSDGEATTSSESSSFVLPLRARQQPKGVTTFAEDDENNAIAAYAQNLEQDAAPAVVQTNLTVANDAESITTDYEEFKTQLLLEDTMPTRPATPEYYSDGSPQSLSLMPQLYQCIQDDNPSPTRGAGVNSWKFKIENWIGSPTGSQSHSQGHGTRAERQSVSMSIDDSSMVVERDTVSGTMTPTTTAEAVSPQSDRSGLMGSKTEFQLRCSEGNMRYNALHNDDFGINTQSNVLKDSVQLPEYGNAFPYADDVSGDSDKENDPRADAFHQMVDKSVHSNAEPTGLWGWTPSAKRALTGASDEEELHSGLGVDLMGSHFAFPGHRDDNGGRELGIHHYVDRLLRQASHSTCDRVLIDRDSRGLPKRSFNFISPSSPPFSQSTPKYVMLLARFCLRKAGRRACDYAQPSPLAVSARHSHHNAIVAEAPPHQSQDAASGPLAGKPIAIKDNIVTRDLPTTAASKALSGFTSPFDATVVRLLREHGALISSKTNLDEFGMGSHSQHSHFGPVTSTFSRDGQPLSAGGSSGGSAVAVATGQAWAALGTDTGGSVRLPAAYTGTVGFKPSYGMLSRWGVIQYANSLDTVGVLARKVEDARKVFRSLNAWCKEDPTSLPVSLREKLKGNGSGQKNRLRIGVPAEYNIEELSPPVRAAYSRTLSALQSAGHTLHAISLPSTRRALSAYYILAPAEASSNLAKYDGVRYGHRTSSGPDAAPTTQNLPLYAQTRGEAFGAEVQRRILLGAYTLSSEALSNYFIQAQRVRRLVQRDFDRVFARSNPLHDDHNGDGSAAVRSQEEPDEADVVDIILTPTTPTLPPTLEEVRRQSPVESYMNDVFTVPASLAGLPAVSVPVSFSAEERRGLEDGDVESVGLQCIGQFGDDEGVLSAAEIIEGLEGRM</sequence>
<feature type="active site" description="Acyl-ester intermediate" evidence="7">
    <location>
        <position position="865"/>
    </location>
</feature>
<feature type="region of interest" description="Disordered" evidence="8">
    <location>
        <begin position="456"/>
        <end position="517"/>
    </location>
</feature>
<comment type="subcellular location">
    <subcellularLocation>
        <location evidence="7">Mitochondrion</location>
    </subcellularLocation>
</comment>
<evidence type="ECO:0000256" key="4">
    <source>
        <dbReference type="ARBA" id="ARBA00022840"/>
    </source>
</evidence>
<dbReference type="EC" id="6.3.5.7" evidence="7"/>
<feature type="compositionally biased region" description="Low complexity" evidence="8">
    <location>
        <begin position="477"/>
        <end position="488"/>
    </location>
</feature>
<feature type="compositionally biased region" description="Polar residues" evidence="8">
    <location>
        <begin position="457"/>
        <end position="469"/>
    </location>
</feature>
<keyword evidence="5 7" id="KW-0648">Protein biosynthesis</keyword>
<evidence type="ECO:0000256" key="1">
    <source>
        <dbReference type="ARBA" id="ARBA00008069"/>
    </source>
</evidence>
<dbReference type="GO" id="GO:0070681">
    <property type="term" value="P:glutaminyl-tRNAGln biosynthesis via transamidation"/>
    <property type="evidence" value="ECO:0007669"/>
    <property type="project" value="UniProtKB-UniRule"/>
</dbReference>
<keyword evidence="2 7" id="KW-0436">Ligase</keyword>
<feature type="active site" description="Charge relay system" evidence="7">
    <location>
        <position position="841"/>
    </location>
</feature>
<dbReference type="Pfam" id="PF01425">
    <property type="entry name" value="Amidase"/>
    <property type="match status" value="1"/>
</dbReference>
<dbReference type="InterPro" id="IPR004412">
    <property type="entry name" value="GatA"/>
</dbReference>